<feature type="compositionally biased region" description="Basic residues" evidence="1">
    <location>
        <begin position="622"/>
        <end position="634"/>
    </location>
</feature>
<feature type="region of interest" description="Disordered" evidence="1">
    <location>
        <begin position="156"/>
        <end position="226"/>
    </location>
</feature>
<proteinExistence type="predicted"/>
<dbReference type="Proteomes" id="UP000815677">
    <property type="component" value="Unassembled WGS sequence"/>
</dbReference>
<accession>A0ABQ0KVA2</accession>
<sequence length="913" mass="100806">MRIGAISSDEPVLSRGAANVKGKACVEGDSKHGLRAERKTRTAASTAFTFPTARLDTPRPASVWPFGVIIGLDFGNEVWGAFELDRRKIQIRIKQRFECDGVLRSLALDTHTPLGTSASALPSALRNTPLWPAIQVFRADSPGGLRVPRGLSLRQTRRTEARVTRLQRPAEQNDTEPPQRVGTREKGIQPGHECLGFLRPDDGATWRHTPEARQRHSQSIGGDSQSRWRWRRIESGEAIATGTVGTSRYTALCFVGAQHRVWRDNGRVTDNGENRGCRDPLGGYPIVVGHGHDGPLILAFMDISSLSPRLTLAAQTNALRPLPHPPNRQLHPHPHPSSLPDPLQTPHHHITCGASLATTSKLAPEPRPGEVIGDCLGPSWMVHITLVQPPPPQTPPTARKTPYKPEVLSVVVLSHTWTTLSGNSAFVLPHHHIGGPIRNSAHLTPHPSRNPHLENRCFCPAFFSSRRADIPSSAEASASDGCIASARTRKRVGCATGDAVSTLQFPARVRRRVHARRRPARPRGGKHDETWARSCDTTFGHAAAYRPRPHISCIVPPILSTAPPHTSKGATHGRLPRQRRVFDDIDVDEGRIGETRSPATLSSPRLLGDGSNPGTRGVSQLHRQRKPTQRKTRPARLSASVFVPSCQKRLLRKLELSSSPSGRFKTWSQAEERFLEAPHLAGYITQVTIGLEDHAFSPSTPEFIRAVSTVLSRLSKVQNCILEPRGCLFWDRYSSVVVDNILNWLQRVQPLQSLRLSSFANLPLKILPRVLCAARAIHVWNVRLDPEDQSYSAYSDGPATGTLTSLSCENSSSITLVLRRHDLARYLRNLCRLVVFPGASDPYFAEIFFASAETLEEIMVYFDPIAYHDLQPNYPALLPALTLVTINTLCQYLLEDNIAILVPALFSDILFPD</sequence>
<feature type="non-terminal residue" evidence="2">
    <location>
        <position position="913"/>
    </location>
</feature>
<feature type="compositionally biased region" description="Polar residues" evidence="1">
    <location>
        <begin position="217"/>
        <end position="226"/>
    </location>
</feature>
<evidence type="ECO:0000256" key="1">
    <source>
        <dbReference type="SAM" id="MobiDB-lite"/>
    </source>
</evidence>
<evidence type="ECO:0000313" key="3">
    <source>
        <dbReference type="Proteomes" id="UP000815677"/>
    </source>
</evidence>
<gene>
    <name evidence="2" type="ORF">MCHLO_00573</name>
</gene>
<protein>
    <submittedName>
        <fullName evidence="2">Uncharacterized protein</fullName>
    </submittedName>
</protein>
<keyword evidence="3" id="KW-1185">Reference proteome</keyword>
<feature type="compositionally biased region" description="Basic and acidic residues" evidence="1">
    <location>
        <begin position="199"/>
        <end position="214"/>
    </location>
</feature>
<feature type="region of interest" description="Disordered" evidence="1">
    <location>
        <begin position="587"/>
        <end position="637"/>
    </location>
</feature>
<evidence type="ECO:0000313" key="2">
    <source>
        <dbReference type="EMBL" id="GAT42876.1"/>
    </source>
</evidence>
<organism evidence="2 3">
    <name type="scientific">Mycena chlorophos</name>
    <name type="common">Agaric fungus</name>
    <name type="synonym">Agaricus chlorophos</name>
    <dbReference type="NCBI Taxonomy" id="658473"/>
    <lineage>
        <taxon>Eukaryota</taxon>
        <taxon>Fungi</taxon>
        <taxon>Dikarya</taxon>
        <taxon>Basidiomycota</taxon>
        <taxon>Agaricomycotina</taxon>
        <taxon>Agaricomycetes</taxon>
        <taxon>Agaricomycetidae</taxon>
        <taxon>Agaricales</taxon>
        <taxon>Marasmiineae</taxon>
        <taxon>Mycenaceae</taxon>
        <taxon>Mycena</taxon>
    </lineage>
</organism>
<feature type="region of interest" description="Disordered" evidence="1">
    <location>
        <begin position="319"/>
        <end position="340"/>
    </location>
</feature>
<reference evidence="2" key="1">
    <citation type="submission" date="2014-09" db="EMBL/GenBank/DDBJ databases">
        <title>Genome sequence of the luminous mushroom Mycena chlorophos for searching fungal bioluminescence genes.</title>
        <authorList>
            <person name="Tanaka Y."/>
            <person name="Kasuga D."/>
            <person name="Oba Y."/>
            <person name="Hase S."/>
            <person name="Sato K."/>
            <person name="Oba Y."/>
            <person name="Sakakibara Y."/>
        </authorList>
    </citation>
    <scope>NUCLEOTIDE SEQUENCE</scope>
</reference>
<dbReference type="EMBL" id="DF838362">
    <property type="protein sequence ID" value="GAT42876.1"/>
    <property type="molecule type" value="Genomic_DNA"/>
</dbReference>
<name>A0ABQ0KVA2_MYCCL</name>
<feature type="region of interest" description="Disordered" evidence="1">
    <location>
        <begin position="562"/>
        <end position="581"/>
    </location>
</feature>